<dbReference type="EMBL" id="BSXT01000318">
    <property type="protein sequence ID" value="GMF24291.1"/>
    <property type="molecule type" value="Genomic_DNA"/>
</dbReference>
<evidence type="ECO:0000313" key="3">
    <source>
        <dbReference type="Proteomes" id="UP001165121"/>
    </source>
</evidence>
<gene>
    <name evidence="2" type="ORF">Pfra01_000405100</name>
</gene>
<feature type="region of interest" description="Disordered" evidence="1">
    <location>
        <begin position="1"/>
        <end position="115"/>
    </location>
</feature>
<dbReference type="Proteomes" id="UP001165121">
    <property type="component" value="Unassembled WGS sequence"/>
</dbReference>
<evidence type="ECO:0000256" key="1">
    <source>
        <dbReference type="SAM" id="MobiDB-lite"/>
    </source>
</evidence>
<feature type="compositionally biased region" description="Low complexity" evidence="1">
    <location>
        <begin position="86"/>
        <end position="104"/>
    </location>
</feature>
<sequence>MAPPAASPGADEGSPSRPPLAGVAEDSAPSSPPTAFTADDSGMGSESSSTRPDDALSPAFGAAPRSATDAPEAALGVGSANFQPQCSVSSSGASGDGACSVADAPEASSAVPGATRFSSVRWEDIEEIVSADTGRTVRQVQESAQSYFLALARLVVDLNRRPPLRTDYELDQRLEASGSL</sequence>
<comment type="caution">
    <text evidence="2">The sequence shown here is derived from an EMBL/GenBank/DDBJ whole genome shotgun (WGS) entry which is preliminary data.</text>
</comment>
<name>A0A9W6U1X0_9STRA</name>
<keyword evidence="3" id="KW-1185">Reference proteome</keyword>
<dbReference type="AlphaFoldDB" id="A0A9W6U1X0"/>
<evidence type="ECO:0000313" key="2">
    <source>
        <dbReference type="EMBL" id="GMF24291.1"/>
    </source>
</evidence>
<reference evidence="2" key="1">
    <citation type="submission" date="2023-04" db="EMBL/GenBank/DDBJ databases">
        <title>Phytophthora fragariaefolia NBRC 109709.</title>
        <authorList>
            <person name="Ichikawa N."/>
            <person name="Sato H."/>
            <person name="Tonouchi N."/>
        </authorList>
    </citation>
    <scope>NUCLEOTIDE SEQUENCE</scope>
    <source>
        <strain evidence="2">NBRC 109709</strain>
    </source>
</reference>
<proteinExistence type="predicted"/>
<protein>
    <submittedName>
        <fullName evidence="2">Unnamed protein product</fullName>
    </submittedName>
</protein>
<organism evidence="2 3">
    <name type="scientific">Phytophthora fragariaefolia</name>
    <dbReference type="NCBI Taxonomy" id="1490495"/>
    <lineage>
        <taxon>Eukaryota</taxon>
        <taxon>Sar</taxon>
        <taxon>Stramenopiles</taxon>
        <taxon>Oomycota</taxon>
        <taxon>Peronosporomycetes</taxon>
        <taxon>Peronosporales</taxon>
        <taxon>Peronosporaceae</taxon>
        <taxon>Phytophthora</taxon>
    </lineage>
</organism>
<accession>A0A9W6U1X0</accession>